<keyword evidence="1" id="KW-0472">Membrane</keyword>
<accession>A0ABN1AZJ9</accession>
<organism evidence="2 3">
    <name type="scientific">Alkalibacterium indicireducens</name>
    <dbReference type="NCBI Taxonomy" id="398758"/>
    <lineage>
        <taxon>Bacteria</taxon>
        <taxon>Bacillati</taxon>
        <taxon>Bacillota</taxon>
        <taxon>Bacilli</taxon>
        <taxon>Lactobacillales</taxon>
        <taxon>Carnobacteriaceae</taxon>
        <taxon>Alkalibacterium</taxon>
    </lineage>
</organism>
<sequence>MIEINFFEKKARNVLPHLMVVFFFAGVILIGIYFYLMHGLYIRQDQHSMQLLQQRSEEVSVAREMSRVDRAITMNEQAITVLEDNQYPLVYLTDDISSVIPDSEETVVTFTLTETNELMVQLDQSLVEESAELIADLEELPYVTRVHMTRLENQGEDAGHLIELTLDIDEQILKEEGEVQ</sequence>
<evidence type="ECO:0008006" key="4">
    <source>
        <dbReference type="Google" id="ProtNLM"/>
    </source>
</evidence>
<reference evidence="2 3" key="1">
    <citation type="journal article" date="2019" name="Int. J. Syst. Evol. Microbiol.">
        <title>The Global Catalogue of Microorganisms (GCM) 10K type strain sequencing project: providing services to taxonomists for standard genome sequencing and annotation.</title>
        <authorList>
            <consortium name="The Broad Institute Genomics Platform"/>
            <consortium name="The Broad Institute Genome Sequencing Center for Infectious Disease"/>
            <person name="Wu L."/>
            <person name="Ma J."/>
        </authorList>
    </citation>
    <scope>NUCLEOTIDE SEQUENCE [LARGE SCALE GENOMIC DNA]</scope>
    <source>
        <strain evidence="2 3">JCM 14232</strain>
    </source>
</reference>
<comment type="caution">
    <text evidence="2">The sequence shown here is derived from an EMBL/GenBank/DDBJ whole genome shotgun (WGS) entry which is preliminary data.</text>
</comment>
<dbReference type="EMBL" id="BAAADA010000116">
    <property type="protein sequence ID" value="GAA0486114.1"/>
    <property type="molecule type" value="Genomic_DNA"/>
</dbReference>
<feature type="transmembrane region" description="Helical" evidence="1">
    <location>
        <begin position="14"/>
        <end position="36"/>
    </location>
</feature>
<evidence type="ECO:0000256" key="1">
    <source>
        <dbReference type="SAM" id="Phobius"/>
    </source>
</evidence>
<evidence type="ECO:0000313" key="2">
    <source>
        <dbReference type="EMBL" id="GAA0486114.1"/>
    </source>
</evidence>
<keyword evidence="1" id="KW-1133">Transmembrane helix</keyword>
<keyword evidence="3" id="KW-1185">Reference proteome</keyword>
<dbReference type="RefSeq" id="WP_346024788.1">
    <property type="nucleotide sequence ID" value="NZ_BAAADA010000116.1"/>
</dbReference>
<evidence type="ECO:0000313" key="3">
    <source>
        <dbReference type="Proteomes" id="UP001410648"/>
    </source>
</evidence>
<keyword evidence="1" id="KW-0812">Transmembrane</keyword>
<dbReference type="Proteomes" id="UP001410648">
    <property type="component" value="Unassembled WGS sequence"/>
</dbReference>
<gene>
    <name evidence="2" type="ORF">GCM10008936_13650</name>
</gene>
<name>A0ABN1AZJ9_9LACT</name>
<protein>
    <recommendedName>
        <fullName evidence="4">Type IV pilus assembly protein PilN</fullName>
    </recommendedName>
</protein>
<proteinExistence type="predicted"/>